<dbReference type="PANTHER" id="PTHR46118">
    <property type="entry name" value="PROTEIN ABHD11"/>
    <property type="match status" value="1"/>
</dbReference>
<organism evidence="3 4">
    <name type="scientific">Enteractinococcus fodinae</name>
    <dbReference type="NCBI Taxonomy" id="684663"/>
    <lineage>
        <taxon>Bacteria</taxon>
        <taxon>Bacillati</taxon>
        <taxon>Actinomycetota</taxon>
        <taxon>Actinomycetes</taxon>
        <taxon>Micrococcales</taxon>
        <taxon>Micrococcaceae</taxon>
    </lineage>
</organism>
<feature type="domain" description="AB hydrolase-1" evidence="2">
    <location>
        <begin position="23"/>
        <end position="253"/>
    </location>
</feature>
<gene>
    <name evidence="3" type="ORF">J2S62_000903</name>
</gene>
<keyword evidence="1" id="KW-0378">Hydrolase</keyword>
<evidence type="ECO:0000256" key="1">
    <source>
        <dbReference type="ARBA" id="ARBA00022801"/>
    </source>
</evidence>
<reference evidence="3 4" key="1">
    <citation type="submission" date="2023-07" db="EMBL/GenBank/DDBJ databases">
        <title>Sequencing the genomes of 1000 actinobacteria strains.</title>
        <authorList>
            <person name="Klenk H.-P."/>
        </authorList>
    </citation>
    <scope>NUCLEOTIDE SEQUENCE [LARGE SCALE GENOMIC DNA]</scope>
    <source>
        <strain evidence="3 4">DSM 22966</strain>
    </source>
</reference>
<keyword evidence="4" id="KW-1185">Reference proteome</keyword>
<dbReference type="EMBL" id="JAVDYJ010000001">
    <property type="protein sequence ID" value="MDR7346646.1"/>
    <property type="molecule type" value="Genomic_DNA"/>
</dbReference>
<comment type="caution">
    <text evidence="3">The sequence shown here is derived from an EMBL/GenBank/DDBJ whole genome shotgun (WGS) entry which is preliminary data.</text>
</comment>
<dbReference type="Proteomes" id="UP001183794">
    <property type="component" value="Unassembled WGS sequence"/>
</dbReference>
<accession>A0ABU2AZR5</accession>
<dbReference type="PANTHER" id="PTHR46118:SF4">
    <property type="entry name" value="PROTEIN ABHD11"/>
    <property type="match status" value="1"/>
</dbReference>
<evidence type="ECO:0000313" key="3">
    <source>
        <dbReference type="EMBL" id="MDR7346646.1"/>
    </source>
</evidence>
<dbReference type="SUPFAM" id="SSF53474">
    <property type="entry name" value="alpha/beta-Hydrolases"/>
    <property type="match status" value="1"/>
</dbReference>
<name>A0ABU2AZR5_9MICC</name>
<dbReference type="InterPro" id="IPR000073">
    <property type="entry name" value="AB_hydrolase_1"/>
</dbReference>
<evidence type="ECO:0000313" key="4">
    <source>
        <dbReference type="Proteomes" id="UP001183794"/>
    </source>
</evidence>
<sequence length="271" mass="30589">MQNCSESDARIHTEVIEGGPRRVVFLHGLMGRGKNFTTIARGLTDTTTSLLVDLPNHGASCWTETFDYFEIADLVADELRRDFCKDEPAVVLGHSLGGKVAMLLALRHPELLAGLIIEDIAPLDSSTSEFEHLLGTLLELDLTDISSRREAHAKLKTDIDNAGVRGFLLQNLVRNDDGGFTWQPNLQMLYNALPTIVGFPDVDEMFEDHPVLWIKGENSDYINDEATVEMRKLFPMTRKIQIRDASHWVHSEQPKIFTETIDYYIAGRYDE</sequence>
<proteinExistence type="predicted"/>
<dbReference type="Gene3D" id="3.40.50.1820">
    <property type="entry name" value="alpha/beta hydrolase"/>
    <property type="match status" value="1"/>
</dbReference>
<dbReference type="Pfam" id="PF00561">
    <property type="entry name" value="Abhydrolase_1"/>
    <property type="match status" value="1"/>
</dbReference>
<protein>
    <submittedName>
        <fullName evidence="3">Pimeloyl-ACP methyl ester carboxylesterase</fullName>
    </submittedName>
</protein>
<dbReference type="InterPro" id="IPR029058">
    <property type="entry name" value="AB_hydrolase_fold"/>
</dbReference>
<dbReference type="RefSeq" id="WP_310171853.1">
    <property type="nucleotide sequence ID" value="NZ_BAABHE010000002.1"/>
</dbReference>
<evidence type="ECO:0000259" key="2">
    <source>
        <dbReference type="Pfam" id="PF00561"/>
    </source>
</evidence>